<dbReference type="GO" id="GO:0060320">
    <property type="term" value="P:rejection of self pollen"/>
    <property type="evidence" value="ECO:0007669"/>
    <property type="project" value="UniProtKB-KW"/>
</dbReference>
<dbReference type="OrthoDB" id="826549at2759"/>
<comment type="subcellular location">
    <subcellularLocation>
        <location evidence="1">Secreted</location>
    </subcellularLocation>
</comment>
<dbReference type="EMBL" id="RXIC02000021">
    <property type="protein sequence ID" value="KAB1218209.1"/>
    <property type="molecule type" value="Genomic_DNA"/>
</dbReference>
<dbReference type="GO" id="GO:0005576">
    <property type="term" value="C:extracellular region"/>
    <property type="evidence" value="ECO:0007669"/>
    <property type="project" value="UniProtKB-SubCell"/>
</dbReference>
<evidence type="ECO:0000256" key="2">
    <source>
        <dbReference type="ARBA" id="ARBA00005581"/>
    </source>
</evidence>
<reference evidence="7 8" key="1">
    <citation type="journal article" date="2019" name="Plant Biotechnol. J.">
        <title>The red bayberry genome and genetic basis of sex determination.</title>
        <authorList>
            <person name="Jia H.M."/>
            <person name="Jia H.J."/>
            <person name="Cai Q.L."/>
            <person name="Wang Y."/>
            <person name="Zhao H.B."/>
            <person name="Yang W.F."/>
            <person name="Wang G.Y."/>
            <person name="Li Y.H."/>
            <person name="Zhan D.L."/>
            <person name="Shen Y.T."/>
            <person name="Niu Q.F."/>
            <person name="Chang L."/>
            <person name="Qiu J."/>
            <person name="Zhao L."/>
            <person name="Xie H.B."/>
            <person name="Fu W.Y."/>
            <person name="Jin J."/>
            <person name="Li X.W."/>
            <person name="Jiao Y."/>
            <person name="Zhou C.C."/>
            <person name="Tu T."/>
            <person name="Chai C.Y."/>
            <person name="Gao J.L."/>
            <person name="Fan L.J."/>
            <person name="van de Weg E."/>
            <person name="Wang J.Y."/>
            <person name="Gao Z.S."/>
        </authorList>
    </citation>
    <scope>NUCLEOTIDE SEQUENCE [LARGE SCALE GENOMIC DNA]</scope>
    <source>
        <tissue evidence="7">Leaves</tissue>
    </source>
</reference>
<comment type="caution">
    <text evidence="7">The sequence shown here is derived from an EMBL/GenBank/DDBJ whole genome shotgun (WGS) entry which is preliminary data.</text>
</comment>
<accession>A0A6A1VZ17</accession>
<keyword evidence="3" id="KW-0713">Self-incompatibility</keyword>
<dbReference type="Pfam" id="PF05938">
    <property type="entry name" value="Self-incomp_S1"/>
    <property type="match status" value="1"/>
</dbReference>
<keyword evidence="5 6" id="KW-0732">Signal</keyword>
<evidence type="ECO:0000256" key="1">
    <source>
        <dbReference type="ARBA" id="ARBA00004613"/>
    </source>
</evidence>
<organism evidence="7 8">
    <name type="scientific">Morella rubra</name>
    <name type="common">Chinese bayberry</name>
    <dbReference type="NCBI Taxonomy" id="262757"/>
    <lineage>
        <taxon>Eukaryota</taxon>
        <taxon>Viridiplantae</taxon>
        <taxon>Streptophyta</taxon>
        <taxon>Embryophyta</taxon>
        <taxon>Tracheophyta</taxon>
        <taxon>Spermatophyta</taxon>
        <taxon>Magnoliopsida</taxon>
        <taxon>eudicotyledons</taxon>
        <taxon>Gunneridae</taxon>
        <taxon>Pentapetalae</taxon>
        <taxon>rosids</taxon>
        <taxon>fabids</taxon>
        <taxon>Fagales</taxon>
        <taxon>Myricaceae</taxon>
        <taxon>Morella</taxon>
    </lineage>
</organism>
<dbReference type="PANTHER" id="PTHR35630">
    <property type="entry name" value="LEGUMINOSIN GROUP486 SECRETED PEPTIDE"/>
    <property type="match status" value="1"/>
</dbReference>
<gene>
    <name evidence="7" type="ORF">CJ030_MR3G026089</name>
</gene>
<protein>
    <recommendedName>
        <fullName evidence="9">S-protein homolog</fullName>
    </recommendedName>
</protein>
<sequence length="135" mass="15606">MTTWSRFLLLLLGIAWTSVSTEAVKEKGNHLAVVHVIDALPKKSKPMSLECKSGRTHEGLGQQTLNVGDDYKWNVEENATYYCSALWGRYFGSWHGFQPRRDVGHGTIYWRVKDNGFLLSWDRTSWVRKGQWETE</sequence>
<comment type="similarity">
    <text evidence="2">Belongs to the plant self-incompatibility (S1) protein family.</text>
</comment>
<keyword evidence="8" id="KW-1185">Reference proteome</keyword>
<evidence type="ECO:0000256" key="3">
    <source>
        <dbReference type="ARBA" id="ARBA00022471"/>
    </source>
</evidence>
<evidence type="ECO:0000256" key="6">
    <source>
        <dbReference type="SAM" id="SignalP"/>
    </source>
</evidence>
<dbReference type="AlphaFoldDB" id="A0A6A1VZ17"/>
<evidence type="ECO:0000256" key="4">
    <source>
        <dbReference type="ARBA" id="ARBA00022525"/>
    </source>
</evidence>
<evidence type="ECO:0000313" key="8">
    <source>
        <dbReference type="Proteomes" id="UP000516437"/>
    </source>
</evidence>
<dbReference type="PANTHER" id="PTHR35630:SF1">
    <property type="entry name" value="LEGUMINOSIN GROUP486 SECRETED PEPTIDE"/>
    <property type="match status" value="1"/>
</dbReference>
<evidence type="ECO:0000313" key="7">
    <source>
        <dbReference type="EMBL" id="KAB1218209.1"/>
    </source>
</evidence>
<dbReference type="InterPro" id="IPR010264">
    <property type="entry name" value="Self-incomp_S1"/>
</dbReference>
<feature type="signal peptide" evidence="6">
    <location>
        <begin position="1"/>
        <end position="23"/>
    </location>
</feature>
<feature type="chain" id="PRO_5025601215" description="S-protein homolog" evidence="6">
    <location>
        <begin position="24"/>
        <end position="135"/>
    </location>
</feature>
<dbReference type="Proteomes" id="UP000516437">
    <property type="component" value="Chromosome 3"/>
</dbReference>
<evidence type="ECO:0008006" key="9">
    <source>
        <dbReference type="Google" id="ProtNLM"/>
    </source>
</evidence>
<proteinExistence type="inferred from homology"/>
<evidence type="ECO:0000256" key="5">
    <source>
        <dbReference type="ARBA" id="ARBA00022729"/>
    </source>
</evidence>
<name>A0A6A1VZ17_9ROSI</name>
<keyword evidence="4" id="KW-0964">Secreted</keyword>